<protein>
    <recommendedName>
        <fullName evidence="4">Alginate lyase domain-containing protein</fullName>
    </recommendedName>
</protein>
<name>A0A370KUR0_9HYPH</name>
<keyword evidence="1" id="KW-0732">Signal</keyword>
<accession>A0A370KUR0</accession>
<gene>
    <name evidence="2" type="ORF">B5K06_05445</name>
</gene>
<dbReference type="EMBL" id="NAAC01000006">
    <property type="protein sequence ID" value="RDJ14346.1"/>
    <property type="molecule type" value="Genomic_DNA"/>
</dbReference>
<evidence type="ECO:0008006" key="4">
    <source>
        <dbReference type="Google" id="ProtNLM"/>
    </source>
</evidence>
<dbReference type="AlphaFoldDB" id="A0A370KUR0"/>
<evidence type="ECO:0000313" key="2">
    <source>
        <dbReference type="EMBL" id="RDJ14346.1"/>
    </source>
</evidence>
<dbReference type="OrthoDB" id="8453416at2"/>
<reference evidence="2 3" key="1">
    <citation type="submission" date="2017-03" db="EMBL/GenBank/DDBJ databases">
        <title>Genome analysis of Rhizobial strains effectives or ineffectives for nitrogen fixation isolated from bean seeds.</title>
        <authorList>
            <person name="Peralta H."/>
            <person name="Aguilar-Vera A."/>
            <person name="Mora Y."/>
            <person name="Vargas-Lagunas C."/>
            <person name="Girard L."/>
            <person name="Mora J."/>
        </authorList>
    </citation>
    <scope>NUCLEOTIDE SEQUENCE [LARGE SCALE GENOMIC DNA]</scope>
    <source>
        <strain evidence="2 3">CCGM3</strain>
    </source>
</reference>
<proteinExistence type="predicted"/>
<dbReference type="RefSeq" id="WP_114712009.1">
    <property type="nucleotide sequence ID" value="NZ_KZ857258.1"/>
</dbReference>
<sequence>MVDTLFSHRIAASLRLALAGLVVFSGSPSAVLADQTDMRDVIVREFEAFDPNYRERRQHYAERLEALAAGIAVEQAAGNTLQCSEQLYLEAKWLLGYTANWKALEDKLDRIERSLKDKDQKFASEQSAVDGFWGLCYEQWFMRLGATAAAIGLLTSQGEPPHYRLRPRLRTGRELINYLQSLLISDIENTGVDNRGELSSVMTSYSTAAYKRDLQDILTGYVALDESIAWDELREAAWFFIHGAQDTETGYWGAWYVIDGKIRKTADLSMTFHVVRYSKGDVEHWPQIIKTTLAIKDDPYPFGWRSGGKFTNHNLYDVASIFKFGWPHMSEEERGMAREEIREMLRWSLENTLNTDGTYRHDPGYGDSYADEYYFGVSLLDVLGYWKPAERFWTDDPLEPALAGRADCCLIKQRVNAYRFEGWAGAGALEKLERSCSVCPAEAATQP</sequence>
<evidence type="ECO:0000313" key="3">
    <source>
        <dbReference type="Proteomes" id="UP000254939"/>
    </source>
</evidence>
<organism evidence="2 3">
    <name type="scientific">Rhizobium grahamii</name>
    <dbReference type="NCBI Taxonomy" id="1120045"/>
    <lineage>
        <taxon>Bacteria</taxon>
        <taxon>Pseudomonadati</taxon>
        <taxon>Pseudomonadota</taxon>
        <taxon>Alphaproteobacteria</taxon>
        <taxon>Hyphomicrobiales</taxon>
        <taxon>Rhizobiaceae</taxon>
        <taxon>Rhizobium/Agrobacterium group</taxon>
        <taxon>Rhizobium</taxon>
    </lineage>
</organism>
<comment type="caution">
    <text evidence="2">The sequence shown here is derived from an EMBL/GenBank/DDBJ whole genome shotgun (WGS) entry which is preliminary data.</text>
</comment>
<evidence type="ECO:0000256" key="1">
    <source>
        <dbReference type="SAM" id="SignalP"/>
    </source>
</evidence>
<feature type="signal peptide" evidence="1">
    <location>
        <begin position="1"/>
        <end position="33"/>
    </location>
</feature>
<feature type="chain" id="PRO_5017042184" description="Alginate lyase domain-containing protein" evidence="1">
    <location>
        <begin position="34"/>
        <end position="447"/>
    </location>
</feature>
<dbReference type="Proteomes" id="UP000254939">
    <property type="component" value="Unassembled WGS sequence"/>
</dbReference>